<dbReference type="AlphaFoldDB" id="A0A7R9QSG2"/>
<dbReference type="EMBL" id="OC926688">
    <property type="protein sequence ID" value="CAD7656833.1"/>
    <property type="molecule type" value="Genomic_DNA"/>
</dbReference>
<proteinExistence type="predicted"/>
<evidence type="ECO:0000313" key="3">
    <source>
        <dbReference type="Proteomes" id="UP000728032"/>
    </source>
</evidence>
<feature type="region of interest" description="Disordered" evidence="1">
    <location>
        <begin position="1"/>
        <end position="32"/>
    </location>
</feature>
<feature type="compositionally biased region" description="Basic residues" evidence="1">
    <location>
        <begin position="1"/>
        <end position="11"/>
    </location>
</feature>
<keyword evidence="3" id="KW-1185">Reference proteome</keyword>
<organism evidence="2">
    <name type="scientific">Oppiella nova</name>
    <dbReference type="NCBI Taxonomy" id="334625"/>
    <lineage>
        <taxon>Eukaryota</taxon>
        <taxon>Metazoa</taxon>
        <taxon>Ecdysozoa</taxon>
        <taxon>Arthropoda</taxon>
        <taxon>Chelicerata</taxon>
        <taxon>Arachnida</taxon>
        <taxon>Acari</taxon>
        <taxon>Acariformes</taxon>
        <taxon>Sarcoptiformes</taxon>
        <taxon>Oribatida</taxon>
        <taxon>Brachypylina</taxon>
        <taxon>Oppioidea</taxon>
        <taxon>Oppiidae</taxon>
        <taxon>Oppiella</taxon>
    </lineage>
</organism>
<protein>
    <submittedName>
        <fullName evidence="2">Uncharacterized protein</fullName>
    </submittedName>
</protein>
<reference evidence="2" key="1">
    <citation type="submission" date="2020-11" db="EMBL/GenBank/DDBJ databases">
        <authorList>
            <person name="Tran Van P."/>
        </authorList>
    </citation>
    <scope>NUCLEOTIDE SEQUENCE</scope>
</reference>
<dbReference type="Proteomes" id="UP000728032">
    <property type="component" value="Unassembled WGS sequence"/>
</dbReference>
<sequence>MGNKLFRGKSHTKYDISSGSKSDSKESKNSVDSAPVAYIQTEVISRYDTTTKTTARVALVVCVICLWLNIPDSVASGFNVTGVYGIALVAQSH</sequence>
<evidence type="ECO:0000313" key="2">
    <source>
        <dbReference type="EMBL" id="CAD7656833.1"/>
    </source>
</evidence>
<accession>A0A7R9QSG2</accession>
<name>A0A7R9QSG2_9ACAR</name>
<dbReference type="EMBL" id="CAJPVJ010011863">
    <property type="protein sequence ID" value="CAG2174020.1"/>
    <property type="molecule type" value="Genomic_DNA"/>
</dbReference>
<gene>
    <name evidence="2" type="ORF">ONB1V03_LOCUS13469</name>
</gene>
<evidence type="ECO:0000256" key="1">
    <source>
        <dbReference type="SAM" id="MobiDB-lite"/>
    </source>
</evidence>